<dbReference type="AlphaFoldDB" id="A0A9P4PI16"/>
<feature type="non-terminal residue" evidence="1">
    <location>
        <position position="1"/>
    </location>
</feature>
<feature type="non-terminal residue" evidence="1">
    <location>
        <position position="166"/>
    </location>
</feature>
<proteinExistence type="predicted"/>
<dbReference type="OrthoDB" id="3659804at2759"/>
<dbReference type="EMBL" id="MU001501">
    <property type="protein sequence ID" value="KAF2444541.1"/>
    <property type="molecule type" value="Genomic_DNA"/>
</dbReference>
<dbReference type="Proteomes" id="UP000799764">
    <property type="component" value="Unassembled WGS sequence"/>
</dbReference>
<protein>
    <submittedName>
        <fullName evidence="1">Uncharacterized protein</fullName>
    </submittedName>
</protein>
<reference evidence="1" key="1">
    <citation type="journal article" date="2020" name="Stud. Mycol.">
        <title>101 Dothideomycetes genomes: a test case for predicting lifestyles and emergence of pathogens.</title>
        <authorList>
            <person name="Haridas S."/>
            <person name="Albert R."/>
            <person name="Binder M."/>
            <person name="Bloem J."/>
            <person name="Labutti K."/>
            <person name="Salamov A."/>
            <person name="Andreopoulos B."/>
            <person name="Baker S."/>
            <person name="Barry K."/>
            <person name="Bills G."/>
            <person name="Bluhm B."/>
            <person name="Cannon C."/>
            <person name="Castanera R."/>
            <person name="Culley D."/>
            <person name="Daum C."/>
            <person name="Ezra D."/>
            <person name="Gonzalez J."/>
            <person name="Henrissat B."/>
            <person name="Kuo A."/>
            <person name="Liang C."/>
            <person name="Lipzen A."/>
            <person name="Lutzoni F."/>
            <person name="Magnuson J."/>
            <person name="Mondo S."/>
            <person name="Nolan M."/>
            <person name="Ohm R."/>
            <person name="Pangilinan J."/>
            <person name="Park H.-J."/>
            <person name="Ramirez L."/>
            <person name="Alfaro M."/>
            <person name="Sun H."/>
            <person name="Tritt A."/>
            <person name="Yoshinaga Y."/>
            <person name="Zwiers L.-H."/>
            <person name="Turgeon B."/>
            <person name="Goodwin S."/>
            <person name="Spatafora J."/>
            <person name="Crous P."/>
            <person name="Grigoriev I."/>
        </authorList>
    </citation>
    <scope>NUCLEOTIDE SEQUENCE</scope>
    <source>
        <strain evidence="1">CBS 690.94</strain>
    </source>
</reference>
<gene>
    <name evidence="1" type="ORF">P171DRAFT_334392</name>
</gene>
<evidence type="ECO:0000313" key="1">
    <source>
        <dbReference type="EMBL" id="KAF2444541.1"/>
    </source>
</evidence>
<keyword evidence="2" id="KW-1185">Reference proteome</keyword>
<sequence>GAVCEGDVFSILFSLEYVLRSFEFARVDGALCLDPPNHAPGATYADRFLSLWDHLSLFPRSQRLVRFDVKSTTGLEAGSQNCKTRLGQHQNTAFYLVSCASDPSFVSLIPNTSTARSRVDEQEFAISSSKHLAVPGVAYGFLDPEDAGHRMPIGLLPAAVARVREC</sequence>
<comment type="caution">
    <text evidence="1">The sequence shown here is derived from an EMBL/GenBank/DDBJ whole genome shotgun (WGS) entry which is preliminary data.</text>
</comment>
<organism evidence="1 2">
    <name type="scientific">Karstenula rhodostoma CBS 690.94</name>
    <dbReference type="NCBI Taxonomy" id="1392251"/>
    <lineage>
        <taxon>Eukaryota</taxon>
        <taxon>Fungi</taxon>
        <taxon>Dikarya</taxon>
        <taxon>Ascomycota</taxon>
        <taxon>Pezizomycotina</taxon>
        <taxon>Dothideomycetes</taxon>
        <taxon>Pleosporomycetidae</taxon>
        <taxon>Pleosporales</taxon>
        <taxon>Massarineae</taxon>
        <taxon>Didymosphaeriaceae</taxon>
        <taxon>Karstenula</taxon>
    </lineage>
</organism>
<evidence type="ECO:0000313" key="2">
    <source>
        <dbReference type="Proteomes" id="UP000799764"/>
    </source>
</evidence>
<accession>A0A9P4PI16</accession>
<name>A0A9P4PI16_9PLEO</name>